<gene>
    <name evidence="3" type="ORF">NQ317_004094</name>
</gene>
<dbReference type="InterPro" id="IPR005312">
    <property type="entry name" value="DUF1759"/>
</dbReference>
<dbReference type="Pfam" id="PF03564">
    <property type="entry name" value="DUF1759"/>
    <property type="match status" value="1"/>
</dbReference>
<dbReference type="Pfam" id="PF17921">
    <property type="entry name" value="Integrase_H2C2"/>
    <property type="match status" value="1"/>
</dbReference>
<organism evidence="3 4">
    <name type="scientific">Molorchus minor</name>
    <dbReference type="NCBI Taxonomy" id="1323400"/>
    <lineage>
        <taxon>Eukaryota</taxon>
        <taxon>Metazoa</taxon>
        <taxon>Ecdysozoa</taxon>
        <taxon>Arthropoda</taxon>
        <taxon>Hexapoda</taxon>
        <taxon>Insecta</taxon>
        <taxon>Pterygota</taxon>
        <taxon>Neoptera</taxon>
        <taxon>Endopterygota</taxon>
        <taxon>Coleoptera</taxon>
        <taxon>Polyphaga</taxon>
        <taxon>Cucujiformia</taxon>
        <taxon>Chrysomeloidea</taxon>
        <taxon>Cerambycidae</taxon>
        <taxon>Lamiinae</taxon>
        <taxon>Monochamini</taxon>
        <taxon>Molorchus</taxon>
    </lineage>
</organism>
<comment type="caution">
    <text evidence="3">The sequence shown here is derived from an EMBL/GenBank/DDBJ whole genome shotgun (WGS) entry which is preliminary data.</text>
</comment>
<evidence type="ECO:0008006" key="5">
    <source>
        <dbReference type="Google" id="ProtNLM"/>
    </source>
</evidence>
<dbReference type="InterPro" id="IPR041588">
    <property type="entry name" value="Integrase_H2C2"/>
</dbReference>
<dbReference type="InterPro" id="IPR021109">
    <property type="entry name" value="Peptidase_aspartic_dom_sf"/>
</dbReference>
<evidence type="ECO:0000313" key="4">
    <source>
        <dbReference type="Proteomes" id="UP001162164"/>
    </source>
</evidence>
<dbReference type="Gene3D" id="2.40.70.10">
    <property type="entry name" value="Acid Proteases"/>
    <property type="match status" value="1"/>
</dbReference>
<sequence length="1106" mass="123665">MEKLKKFKAYRTSALNEINVLSTLADRARTDKTVRSLFKVRCAEIDTIRDDFNKHHHSVVSTLLTDPEQDLDSEDVIREGFLSEFYKIKSVFSDLFDNDLSDPSVVNNATLHSVNQSHVRLPKIELKKFSASLHGQPLSIVRTLPLTSDNYNIAYRTLVERYSNKRLCAQAHWAEMEGTPKIDADNSMALRKLLDTFSENLAALKSLKFPTEHWDFILVMMLLKRLDNATVTRFEMEHRSSEVPSYAKLIDFLNDHCVVLDTLKMSAGPSKRFVTSVYRPNSTNNRTTALFSNKSPSSCCTFCKENHSLYTCQNFISISPAERHSFCKNLRLCFNCLSSSHDLRTCKSQSCCKKCSSRSHHTLLHFDKHGVSHSGLTAANSSSTIAEPAASAAANAATPHLHLPGPSNTNIFSGSGTLAHDTSVLLATAYIDVLDNHGTYQTLRCLLDSGSMSSFITQKAVHKLGLTTSAYSIEIKGLSSMKSSISNGRTALSFKPVQKREPIIHTDAIVLSKICDNLPGSYISPQNWTHITHLPLADPKFYSPGCIDILLGADVFSKILLNGRLSGNSRGPDAVNTIFGYVLLGNTATSHRSVISSGLCTPVEQVNTPDSLTRFFEVESVPEVKVSSPENTMCENLFAETVTRDNTGRYIVSLPFKTLRTLQQLVADEGEHFPLASDVVLNCCYIDDFIVSCPTYAHAKSLLSELIALMQRGGFELRKWLSNNPALLSDLPRSHLSHDPLTFADSTSPNDFLKVLGLRYNPTLDCFSFVVNPTPNRPCTKRYLLSELARIYDPLGFISPVTFFCKHLIQKLWLDGLGWDDTPNYEIVRERTIVLHSVPLPECVIEALLNAHSSFCTIRNILAYILRFISNLTKPSAKIVGPLTNSELRNALFILVKHTQQNNFAEELSHTRFSKPLRKLQAFLDNDGLLRVGGRLKHASLSYSAKHPILLPRQSRLTLLLIQFYHERFFHAGFRSTHFLLLQEFWILSAKRAINGVISKCIRCWKHSNPPNFQPIMGNLPAPRISQAKPFSTCSQRGKWLDVDITPTIGTLVLIKCDNLPPYKWSLGRIVALHFGDDKVARVATVRTANGSLKRPLVKLCPLPVE</sequence>
<name>A0ABQ9JWD6_9CUCU</name>
<proteinExistence type="predicted"/>
<protein>
    <recommendedName>
        <fullName evidence="5">Peptidase aspartic putative domain-containing protein</fullName>
    </recommendedName>
</protein>
<evidence type="ECO:0000259" key="2">
    <source>
        <dbReference type="Pfam" id="PF18701"/>
    </source>
</evidence>
<feature type="domain" description="DUF5641" evidence="2">
    <location>
        <begin position="1032"/>
        <end position="1103"/>
    </location>
</feature>
<evidence type="ECO:0000259" key="1">
    <source>
        <dbReference type="Pfam" id="PF17921"/>
    </source>
</evidence>
<dbReference type="Pfam" id="PF18701">
    <property type="entry name" value="DUF5641"/>
    <property type="match status" value="1"/>
</dbReference>
<reference evidence="3" key="1">
    <citation type="journal article" date="2023" name="Insect Mol. Biol.">
        <title>Genome sequencing provides insights into the evolution of gene families encoding plant cell wall-degrading enzymes in longhorned beetles.</title>
        <authorList>
            <person name="Shin N.R."/>
            <person name="Okamura Y."/>
            <person name="Kirsch R."/>
            <person name="Pauchet Y."/>
        </authorList>
    </citation>
    <scope>NUCLEOTIDE SEQUENCE</scope>
    <source>
        <strain evidence="3">MMC_N1</strain>
    </source>
</reference>
<feature type="domain" description="Integrase zinc-binding" evidence="1">
    <location>
        <begin position="956"/>
        <end position="1008"/>
    </location>
</feature>
<dbReference type="InterPro" id="IPR008042">
    <property type="entry name" value="Retrotrans_Pao"/>
</dbReference>
<dbReference type="PANTHER" id="PTHR47331:SF5">
    <property type="entry name" value="RIBONUCLEASE H"/>
    <property type="match status" value="1"/>
</dbReference>
<dbReference type="InterPro" id="IPR040676">
    <property type="entry name" value="DUF5641"/>
</dbReference>
<evidence type="ECO:0000313" key="3">
    <source>
        <dbReference type="EMBL" id="KAJ8982007.1"/>
    </source>
</evidence>
<dbReference type="PANTHER" id="PTHR47331">
    <property type="entry name" value="PHD-TYPE DOMAIN-CONTAINING PROTEIN"/>
    <property type="match status" value="1"/>
</dbReference>
<dbReference type="EMBL" id="JAPWTJ010000151">
    <property type="protein sequence ID" value="KAJ8982007.1"/>
    <property type="molecule type" value="Genomic_DNA"/>
</dbReference>
<dbReference type="Pfam" id="PF05380">
    <property type="entry name" value="Peptidase_A17"/>
    <property type="match status" value="1"/>
</dbReference>
<keyword evidence="4" id="KW-1185">Reference proteome</keyword>
<accession>A0ABQ9JWD6</accession>
<dbReference type="Proteomes" id="UP001162164">
    <property type="component" value="Unassembled WGS sequence"/>
</dbReference>